<comment type="caution">
    <text evidence="6">The sequence shown here is derived from an EMBL/GenBank/DDBJ whole genome shotgun (WGS) entry which is preliminary data.</text>
</comment>
<sequence>MPDYAIVIPARYASERLPGKALLDLGGKPMVCRVLERARQSSATEIVVATDDERIVTAVEREGGEAVLTSKDHTSGSDRIAECARKRGWGADRLIVNLQGDEPLMPAPCLDQVARLLADAPDAAAATLCWPIESAAQVGNPNVVKVVFDPHGNALWFSRSAIPHARDWPGTEAAMAAGVRWYRHLGLYAYRYGHLEAFAQLEPSPQEQLERLEQLRFLENGHGIRIAVADEAIPPGVDTPEDLAEVRALFEPGANSTPNPNGNT</sequence>
<keyword evidence="2 5" id="KW-0808">Transferase</keyword>
<dbReference type="PANTHER" id="PTHR42866">
    <property type="entry name" value="3-DEOXY-MANNO-OCTULOSONATE CYTIDYLYLTRANSFERASE"/>
    <property type="match status" value="1"/>
</dbReference>
<dbReference type="Gene3D" id="3.90.550.10">
    <property type="entry name" value="Spore Coat Polysaccharide Biosynthesis Protein SpsA, Chain A"/>
    <property type="match status" value="1"/>
</dbReference>
<dbReference type="EMBL" id="VYXP01000004">
    <property type="protein sequence ID" value="KAA9131946.1"/>
    <property type="molecule type" value="Genomic_DNA"/>
</dbReference>
<dbReference type="NCBIfam" id="NF003950">
    <property type="entry name" value="PRK05450.1-3"/>
    <property type="match status" value="1"/>
</dbReference>
<dbReference type="InterPro" id="IPR003329">
    <property type="entry name" value="Cytidylyl_trans"/>
</dbReference>
<dbReference type="GO" id="GO:0016020">
    <property type="term" value="C:membrane"/>
    <property type="evidence" value="ECO:0007669"/>
    <property type="project" value="UniProtKB-SubCell"/>
</dbReference>
<keyword evidence="4 5" id="KW-0448">Lipopolysaccharide biosynthesis</keyword>
<evidence type="ECO:0000256" key="1">
    <source>
        <dbReference type="ARBA" id="ARBA00004370"/>
    </source>
</evidence>
<dbReference type="GO" id="GO:0005829">
    <property type="term" value="C:cytosol"/>
    <property type="evidence" value="ECO:0007669"/>
    <property type="project" value="TreeGrafter"/>
</dbReference>
<evidence type="ECO:0000256" key="2">
    <source>
        <dbReference type="ARBA" id="ARBA00022679"/>
    </source>
</evidence>
<accession>A0A5N0TDM5</accession>
<dbReference type="SUPFAM" id="SSF53448">
    <property type="entry name" value="Nucleotide-diphospho-sugar transferases"/>
    <property type="match status" value="1"/>
</dbReference>
<dbReference type="FunFam" id="3.90.550.10:FF:000011">
    <property type="entry name" value="3-deoxy-manno-octulosonate cytidylyltransferase"/>
    <property type="match status" value="1"/>
</dbReference>
<dbReference type="AlphaFoldDB" id="A0A5N0TDM5"/>
<evidence type="ECO:0000256" key="3">
    <source>
        <dbReference type="ARBA" id="ARBA00022695"/>
    </source>
</evidence>
<comment type="similarity">
    <text evidence="5">Belongs to the KdsB family.</text>
</comment>
<organism evidence="6 7">
    <name type="scientific">Marinihelvus fidelis</name>
    <dbReference type="NCBI Taxonomy" id="2613842"/>
    <lineage>
        <taxon>Bacteria</taxon>
        <taxon>Pseudomonadati</taxon>
        <taxon>Pseudomonadota</taxon>
        <taxon>Gammaproteobacteria</taxon>
        <taxon>Chromatiales</taxon>
        <taxon>Wenzhouxiangellaceae</taxon>
        <taxon>Marinihelvus</taxon>
    </lineage>
</organism>
<dbReference type="GO" id="GO:0008690">
    <property type="term" value="F:3-deoxy-manno-octulosonate cytidylyltransferase activity"/>
    <property type="evidence" value="ECO:0007669"/>
    <property type="project" value="UniProtKB-UniRule"/>
</dbReference>
<evidence type="ECO:0000256" key="4">
    <source>
        <dbReference type="ARBA" id="ARBA00022985"/>
    </source>
</evidence>
<dbReference type="NCBIfam" id="NF003952">
    <property type="entry name" value="PRK05450.1-5"/>
    <property type="match status" value="1"/>
</dbReference>
<comment type="function">
    <text evidence="5">Activates KDO (a required 8-carbon sugar) for incorporation into bacterial lipopolysaccharide in Gram-negative bacteria.</text>
</comment>
<protein>
    <recommendedName>
        <fullName evidence="5">3-deoxy-manno-octulosonate cytidylyltransferase</fullName>
        <ecNumber evidence="5">2.7.7.38</ecNumber>
    </recommendedName>
    <alternativeName>
        <fullName evidence="5">CMP-2-keto-3-deoxyoctulosonic acid synthase</fullName>
        <shortName evidence="5">CKS</shortName>
        <shortName evidence="5">CMP-KDO synthase</shortName>
    </alternativeName>
</protein>
<gene>
    <name evidence="5 6" type="primary">kdsB</name>
    <name evidence="6" type="ORF">F3N42_07170</name>
</gene>
<dbReference type="NCBIfam" id="TIGR00466">
    <property type="entry name" value="kdsB"/>
    <property type="match status" value="1"/>
</dbReference>
<evidence type="ECO:0000256" key="5">
    <source>
        <dbReference type="HAMAP-Rule" id="MF_00057"/>
    </source>
</evidence>
<dbReference type="InterPro" id="IPR004528">
    <property type="entry name" value="KdsB"/>
</dbReference>
<proteinExistence type="inferred from homology"/>
<keyword evidence="7" id="KW-1185">Reference proteome</keyword>
<evidence type="ECO:0000313" key="6">
    <source>
        <dbReference type="EMBL" id="KAA9131946.1"/>
    </source>
</evidence>
<comment type="pathway">
    <text evidence="5">Nucleotide-sugar biosynthesis; CMP-3-deoxy-D-manno-octulosonate biosynthesis; CMP-3-deoxy-D-manno-octulosonate from 3-deoxy-D-manno-octulosonate and CTP: step 1/1.</text>
</comment>
<dbReference type="CDD" id="cd02517">
    <property type="entry name" value="CMP-KDO-Synthetase"/>
    <property type="match status" value="1"/>
</dbReference>
<dbReference type="GO" id="GO:0009103">
    <property type="term" value="P:lipopolysaccharide biosynthetic process"/>
    <property type="evidence" value="ECO:0007669"/>
    <property type="project" value="UniProtKB-UniRule"/>
</dbReference>
<keyword evidence="3 5" id="KW-0548">Nucleotidyltransferase</keyword>
<dbReference type="EC" id="2.7.7.38" evidence="5"/>
<reference evidence="6 7" key="1">
    <citation type="submission" date="2019-09" db="EMBL/GenBank/DDBJ databases">
        <title>Wenzhouxiangella sp. Genome sequencing and assembly.</title>
        <authorList>
            <person name="Zhang R."/>
        </authorList>
    </citation>
    <scope>NUCLEOTIDE SEQUENCE [LARGE SCALE GENOMIC DNA]</scope>
    <source>
        <strain evidence="6 7">W260</strain>
    </source>
</reference>
<dbReference type="InterPro" id="IPR029044">
    <property type="entry name" value="Nucleotide-diphossugar_trans"/>
</dbReference>
<dbReference type="GO" id="GO:0033468">
    <property type="term" value="P:CMP-keto-3-deoxy-D-manno-octulosonic acid biosynthetic process"/>
    <property type="evidence" value="ECO:0007669"/>
    <property type="project" value="UniProtKB-UniRule"/>
</dbReference>
<keyword evidence="5" id="KW-0963">Cytoplasm</keyword>
<dbReference type="NCBIfam" id="NF009905">
    <property type="entry name" value="PRK13368.1"/>
    <property type="match status" value="1"/>
</dbReference>
<dbReference type="Pfam" id="PF02348">
    <property type="entry name" value="CTP_transf_3"/>
    <property type="match status" value="1"/>
</dbReference>
<name>A0A5N0TDM5_9GAMM</name>
<dbReference type="RefSeq" id="WP_150863736.1">
    <property type="nucleotide sequence ID" value="NZ_VYXP01000004.1"/>
</dbReference>
<dbReference type="PANTHER" id="PTHR42866:SF2">
    <property type="entry name" value="3-DEOXY-MANNO-OCTULOSONATE CYTIDYLYLTRANSFERASE, MITOCHONDRIAL"/>
    <property type="match status" value="1"/>
</dbReference>
<evidence type="ECO:0000313" key="7">
    <source>
        <dbReference type="Proteomes" id="UP000325372"/>
    </source>
</evidence>
<dbReference type="Proteomes" id="UP000325372">
    <property type="component" value="Unassembled WGS sequence"/>
</dbReference>
<comment type="subcellular location">
    <subcellularLocation>
        <location evidence="5">Cytoplasm</location>
    </subcellularLocation>
    <subcellularLocation>
        <location evidence="1">Membrane</location>
    </subcellularLocation>
</comment>
<dbReference type="HAMAP" id="MF_00057">
    <property type="entry name" value="KdsB"/>
    <property type="match status" value="1"/>
</dbReference>
<comment type="catalytic activity">
    <reaction evidence="5">
        <text>3-deoxy-alpha-D-manno-oct-2-ulosonate + CTP = CMP-3-deoxy-beta-D-manno-octulosonate + diphosphate</text>
        <dbReference type="Rhea" id="RHEA:23448"/>
        <dbReference type="ChEBI" id="CHEBI:33019"/>
        <dbReference type="ChEBI" id="CHEBI:37563"/>
        <dbReference type="ChEBI" id="CHEBI:85986"/>
        <dbReference type="ChEBI" id="CHEBI:85987"/>
        <dbReference type="EC" id="2.7.7.38"/>
    </reaction>
</comment>
<dbReference type="UniPathway" id="UPA00358">
    <property type="reaction ID" value="UER00476"/>
</dbReference>